<dbReference type="AlphaFoldDB" id="A0A495J960"/>
<feature type="transmembrane region" description="Helical" evidence="1">
    <location>
        <begin position="161"/>
        <end position="182"/>
    </location>
</feature>
<evidence type="ECO:0000313" key="3">
    <source>
        <dbReference type="Proteomes" id="UP000268007"/>
    </source>
</evidence>
<sequence length="185" mass="21354">MKLKLKLWHVLLLFLPFVCGCVILEFHYRLSFEIANFLSVLTLSLIVYYQTYLVLNFNEQSGKQSKFIKINAYIPVAFFTWYLLDILYFTIITPHSGFVEGPLKKTDFNLKSWIIMGFIIHGCITYYLVNNLFVAAAIKKLTDKDTKAKFNTEFLVPIKRLIRLTLVIVIGALIGLVIFAMGKLL</sequence>
<proteinExistence type="predicted"/>
<protein>
    <submittedName>
        <fullName evidence="2">Uncharacterized protein</fullName>
    </submittedName>
</protein>
<dbReference type="Proteomes" id="UP000268007">
    <property type="component" value="Unassembled WGS sequence"/>
</dbReference>
<dbReference type="PROSITE" id="PS51257">
    <property type="entry name" value="PROKAR_LIPOPROTEIN"/>
    <property type="match status" value="1"/>
</dbReference>
<gene>
    <name evidence="2" type="ORF">BDD43_5592</name>
</gene>
<evidence type="ECO:0000256" key="1">
    <source>
        <dbReference type="SAM" id="Phobius"/>
    </source>
</evidence>
<accession>A0A495J960</accession>
<keyword evidence="1" id="KW-0812">Transmembrane</keyword>
<organism evidence="2 3">
    <name type="scientific">Mucilaginibacter gracilis</name>
    <dbReference type="NCBI Taxonomy" id="423350"/>
    <lineage>
        <taxon>Bacteria</taxon>
        <taxon>Pseudomonadati</taxon>
        <taxon>Bacteroidota</taxon>
        <taxon>Sphingobacteriia</taxon>
        <taxon>Sphingobacteriales</taxon>
        <taxon>Sphingobacteriaceae</taxon>
        <taxon>Mucilaginibacter</taxon>
    </lineage>
</organism>
<dbReference type="EMBL" id="RBKU01000001">
    <property type="protein sequence ID" value="RKR85323.1"/>
    <property type="molecule type" value="Genomic_DNA"/>
</dbReference>
<name>A0A495J960_9SPHI</name>
<feature type="transmembrane region" description="Helical" evidence="1">
    <location>
        <begin position="70"/>
        <end position="93"/>
    </location>
</feature>
<feature type="transmembrane region" description="Helical" evidence="1">
    <location>
        <begin position="113"/>
        <end position="138"/>
    </location>
</feature>
<feature type="transmembrane region" description="Helical" evidence="1">
    <location>
        <begin position="7"/>
        <end position="28"/>
    </location>
</feature>
<reference evidence="2 3" key="1">
    <citation type="submission" date="2018-10" db="EMBL/GenBank/DDBJ databases">
        <title>Genomic Encyclopedia of Archaeal and Bacterial Type Strains, Phase II (KMG-II): from individual species to whole genera.</title>
        <authorList>
            <person name="Goeker M."/>
        </authorList>
    </citation>
    <scope>NUCLEOTIDE SEQUENCE [LARGE SCALE GENOMIC DNA]</scope>
    <source>
        <strain evidence="2 3">DSM 18602</strain>
    </source>
</reference>
<keyword evidence="1" id="KW-0472">Membrane</keyword>
<keyword evidence="1" id="KW-1133">Transmembrane helix</keyword>
<comment type="caution">
    <text evidence="2">The sequence shown here is derived from an EMBL/GenBank/DDBJ whole genome shotgun (WGS) entry which is preliminary data.</text>
</comment>
<feature type="transmembrane region" description="Helical" evidence="1">
    <location>
        <begin position="34"/>
        <end position="58"/>
    </location>
</feature>
<keyword evidence="3" id="KW-1185">Reference proteome</keyword>
<evidence type="ECO:0000313" key="2">
    <source>
        <dbReference type="EMBL" id="RKR85323.1"/>
    </source>
</evidence>